<organism evidence="2 3">
    <name type="scientific">Rhodoferax antarcticus ANT.BR</name>
    <dbReference type="NCBI Taxonomy" id="1111071"/>
    <lineage>
        <taxon>Bacteria</taxon>
        <taxon>Pseudomonadati</taxon>
        <taxon>Pseudomonadota</taxon>
        <taxon>Betaproteobacteria</taxon>
        <taxon>Burkholderiales</taxon>
        <taxon>Comamonadaceae</taxon>
        <taxon>Rhodoferax</taxon>
    </lineage>
</organism>
<dbReference type="Proteomes" id="UP000185911">
    <property type="component" value="Unassembled WGS sequence"/>
</dbReference>
<accession>A0A1Q8YJ53</accession>
<gene>
    <name evidence="2" type="ORF">BLL52_0376</name>
</gene>
<keyword evidence="3" id="KW-1185">Reference proteome</keyword>
<dbReference type="STRING" id="81479.RA876_15980"/>
<evidence type="ECO:0000313" key="3">
    <source>
        <dbReference type="Proteomes" id="UP000185911"/>
    </source>
</evidence>
<evidence type="ECO:0000313" key="2">
    <source>
        <dbReference type="EMBL" id="OLP08088.1"/>
    </source>
</evidence>
<dbReference type="InterPro" id="IPR054555">
    <property type="entry name" value="T3SS_HopBF1-like"/>
</dbReference>
<protein>
    <recommendedName>
        <fullName evidence="1">Type III secretion system effector HopBF1-like domain-containing protein</fullName>
    </recommendedName>
</protein>
<reference evidence="2 3" key="1">
    <citation type="submission" date="2017-01" db="EMBL/GenBank/DDBJ databases">
        <title>Genome sequence of Rhodoferax antarcticus ANT.BR, a psychrophilic purple nonsulfur bacterium from an Antarctic microbial mat.</title>
        <authorList>
            <person name="Baker J."/>
            <person name="Riester C."/>
            <person name="Skinner B."/>
            <person name="Newell A."/>
            <person name="Swingley W."/>
            <person name="Madigan M."/>
            <person name="Jung D."/>
            <person name="Asao M."/>
            <person name="Chen M."/>
            <person name="Loughlin P."/>
            <person name="Pan H."/>
            <person name="Lin S."/>
            <person name="Li N."/>
            <person name="Shaw J."/>
            <person name="Prado M."/>
            <person name="Sherman C."/>
            <person name="Li X."/>
            <person name="Tang J."/>
            <person name="Blankenship R."/>
            <person name="Zhao T."/>
            <person name="Touchman J."/>
            <person name="Sattley M."/>
        </authorList>
    </citation>
    <scope>NUCLEOTIDE SEQUENCE [LARGE SCALE GENOMIC DNA]</scope>
    <source>
        <strain evidence="2 3">ANT.BR</strain>
    </source>
</reference>
<name>A0A1Q8YJ53_9BURK</name>
<comment type="caution">
    <text evidence="2">The sequence shown here is derived from an EMBL/GenBank/DDBJ whole genome shotgun (WGS) entry which is preliminary data.</text>
</comment>
<proteinExistence type="predicted"/>
<feature type="domain" description="Type III secretion system effector HopBF1-like" evidence="1">
    <location>
        <begin position="34"/>
        <end position="222"/>
    </location>
</feature>
<dbReference type="EMBL" id="MSYM01000005">
    <property type="protein sequence ID" value="OLP08088.1"/>
    <property type="molecule type" value="Genomic_DNA"/>
</dbReference>
<sequence length="225" mass="23710">MLFALAWAGLTAQPFEAKTASGQNSFVQGFTRLVSLSNAQENVSAPPVGANGGTLDISSTSLGNFLGKGGNKNVYAYGDGQAVAVLQPGKPLQAIPDEIGMLNQLNDLGIPTVNARSITVNGQPAMIMDQFAQGSKDIVALQNGKVRIVGDSPLLNAQSVSDLQNIRNTMVTNNVQINDLQFLIGKDGRVVVADPLKVNINTPPSNNNLRMIDLLIQAAKKNGPF</sequence>
<dbReference type="Pfam" id="PF26324">
    <property type="entry name" value="HopBF1_kinase"/>
    <property type="match status" value="1"/>
</dbReference>
<evidence type="ECO:0000259" key="1">
    <source>
        <dbReference type="Pfam" id="PF26324"/>
    </source>
</evidence>
<dbReference type="CDD" id="cd20900">
    <property type="entry name" value="HopBF1"/>
    <property type="match status" value="1"/>
</dbReference>
<dbReference type="AlphaFoldDB" id="A0A1Q8YJ53"/>